<accession>A0A4W3H4A5</accession>
<dbReference type="Proteomes" id="UP000314986">
    <property type="component" value="Unassembled WGS sequence"/>
</dbReference>
<keyword evidence="5" id="KW-1185">Reference proteome</keyword>
<feature type="region of interest" description="Disordered" evidence="3">
    <location>
        <begin position="88"/>
        <end position="147"/>
    </location>
</feature>
<dbReference type="STRING" id="7868.ENSCMIP00000010175"/>
<evidence type="ECO:0000256" key="3">
    <source>
        <dbReference type="SAM" id="MobiDB-lite"/>
    </source>
</evidence>
<evidence type="ECO:0000313" key="5">
    <source>
        <dbReference type="Proteomes" id="UP000314986"/>
    </source>
</evidence>
<sequence>EKISHDLIEWRSRHEGQQRISRSPVPGNQQRLNSASPSQASSFTNMLSPSFTPTSVIRKMFESKEKGKDGKENQAAKEYHLSPVSLLENSERGTSPIGMRPSTFPRSACTTPQLNQMRFTKDHDYRPKSAGRKTPTRASPIPGSPFSRPVCPAPLVSHVPFVRSSPPHLPPVVVQRMLAQGMTPQQFHPALVHAGLFPSGVDLSHLQGIPPPLLGQTFYPLPASGHPLLLNILRVTFLSLPAVLQSPNATAQGPGAQVLLNQQNSTVRGLHQRSGSPVNLSKWFGSDVLQQPLPSMPSKVISVDELELHQ</sequence>
<reference evidence="5" key="1">
    <citation type="journal article" date="2006" name="Science">
        <title>Ancient noncoding elements conserved in the human genome.</title>
        <authorList>
            <person name="Venkatesh B."/>
            <person name="Kirkness E.F."/>
            <person name="Loh Y.H."/>
            <person name="Halpern A.L."/>
            <person name="Lee A.P."/>
            <person name="Johnson J."/>
            <person name="Dandona N."/>
            <person name="Viswanathan L.D."/>
            <person name="Tay A."/>
            <person name="Venter J.C."/>
            <person name="Strausberg R.L."/>
            <person name="Brenner S."/>
        </authorList>
    </citation>
    <scope>NUCLEOTIDE SEQUENCE [LARGE SCALE GENOMIC DNA]</scope>
</reference>
<reference evidence="5" key="3">
    <citation type="journal article" date="2014" name="Nature">
        <title>Elephant shark genome provides unique insights into gnathostome evolution.</title>
        <authorList>
            <consortium name="International Elephant Shark Genome Sequencing Consortium"/>
            <person name="Venkatesh B."/>
            <person name="Lee A.P."/>
            <person name="Ravi V."/>
            <person name="Maurya A.K."/>
            <person name="Lian M.M."/>
            <person name="Swann J.B."/>
            <person name="Ohta Y."/>
            <person name="Flajnik M.F."/>
            <person name="Sutoh Y."/>
            <person name="Kasahara M."/>
            <person name="Hoon S."/>
            <person name="Gangu V."/>
            <person name="Roy S.W."/>
            <person name="Irimia M."/>
            <person name="Korzh V."/>
            <person name="Kondrychyn I."/>
            <person name="Lim Z.W."/>
            <person name="Tay B.H."/>
            <person name="Tohari S."/>
            <person name="Kong K.W."/>
            <person name="Ho S."/>
            <person name="Lorente-Galdos B."/>
            <person name="Quilez J."/>
            <person name="Marques-Bonet T."/>
            <person name="Raney B.J."/>
            <person name="Ingham P.W."/>
            <person name="Tay A."/>
            <person name="Hillier L.W."/>
            <person name="Minx P."/>
            <person name="Boehm T."/>
            <person name="Wilson R.K."/>
            <person name="Brenner S."/>
            <person name="Warren W.C."/>
        </authorList>
    </citation>
    <scope>NUCLEOTIDE SEQUENCE [LARGE SCALE GENOMIC DNA]</scope>
</reference>
<dbReference type="PANTHER" id="PTHR12269:SF1">
    <property type="entry name" value="EUKARYOTIC TRANSLATION INITIATION FACTOR 4E TRANSPORTER"/>
    <property type="match status" value="1"/>
</dbReference>
<organism evidence="4 5">
    <name type="scientific">Callorhinchus milii</name>
    <name type="common">Ghost shark</name>
    <dbReference type="NCBI Taxonomy" id="7868"/>
    <lineage>
        <taxon>Eukaryota</taxon>
        <taxon>Metazoa</taxon>
        <taxon>Chordata</taxon>
        <taxon>Craniata</taxon>
        <taxon>Vertebrata</taxon>
        <taxon>Chondrichthyes</taxon>
        <taxon>Holocephali</taxon>
        <taxon>Chimaeriformes</taxon>
        <taxon>Callorhinchidae</taxon>
        <taxon>Callorhinchus</taxon>
    </lineage>
</organism>
<dbReference type="GO" id="GO:0005634">
    <property type="term" value="C:nucleus"/>
    <property type="evidence" value="ECO:0007669"/>
    <property type="project" value="TreeGrafter"/>
</dbReference>
<name>A0A4W3H4A5_CALMI</name>
<dbReference type="PANTHER" id="PTHR12269">
    <property type="entry name" value="EUKARYOTIC TRANSLATION INITIATION FACTOR 4E TRANSPORTER"/>
    <property type="match status" value="1"/>
</dbReference>
<dbReference type="InterPro" id="IPR018862">
    <property type="entry name" value="eIF4E-T"/>
</dbReference>
<dbReference type="Ensembl" id="ENSCMIT00000010444.1">
    <property type="protein sequence ID" value="ENSCMIP00000010175.1"/>
    <property type="gene ID" value="ENSCMIG00000005367.1"/>
</dbReference>
<dbReference type="AlphaFoldDB" id="A0A4W3H4A5"/>
<dbReference type="GO" id="GO:0003729">
    <property type="term" value="F:mRNA binding"/>
    <property type="evidence" value="ECO:0007669"/>
    <property type="project" value="TreeGrafter"/>
</dbReference>
<dbReference type="GO" id="GO:0036464">
    <property type="term" value="C:cytoplasmic ribonucleoprotein granule"/>
    <property type="evidence" value="ECO:0007669"/>
    <property type="project" value="UniProtKB-ARBA"/>
</dbReference>
<feature type="compositionally biased region" description="Polar residues" evidence="3">
    <location>
        <begin position="18"/>
        <end position="51"/>
    </location>
</feature>
<keyword evidence="2" id="KW-0963">Cytoplasm</keyword>
<proteinExistence type="predicted"/>
<feature type="compositionally biased region" description="Polar residues" evidence="3">
    <location>
        <begin position="104"/>
        <end position="118"/>
    </location>
</feature>
<comment type="subcellular location">
    <subcellularLocation>
        <location evidence="1">Cytoplasm</location>
    </subcellularLocation>
</comment>
<protein>
    <submittedName>
        <fullName evidence="4">Eukaryotic translation initiation factor 4E transporter-like</fullName>
    </submittedName>
</protein>
<evidence type="ECO:0000313" key="4">
    <source>
        <dbReference type="Ensembl" id="ENSCMIP00000010175.1"/>
    </source>
</evidence>
<evidence type="ECO:0000256" key="1">
    <source>
        <dbReference type="ARBA" id="ARBA00004496"/>
    </source>
</evidence>
<dbReference type="GeneTree" id="ENSGT00390000012071"/>
<dbReference type="OMA" id="LIEWRSR"/>
<reference evidence="5" key="2">
    <citation type="journal article" date="2007" name="PLoS Biol.">
        <title>Survey sequencing and comparative analysis of the elephant shark (Callorhinchus milii) genome.</title>
        <authorList>
            <person name="Venkatesh B."/>
            <person name="Kirkness E.F."/>
            <person name="Loh Y.H."/>
            <person name="Halpern A.L."/>
            <person name="Lee A.P."/>
            <person name="Johnson J."/>
            <person name="Dandona N."/>
            <person name="Viswanathan L.D."/>
            <person name="Tay A."/>
            <person name="Venter J.C."/>
            <person name="Strausberg R.L."/>
            <person name="Brenner S."/>
        </authorList>
    </citation>
    <scope>NUCLEOTIDE SEQUENCE [LARGE SCALE GENOMIC DNA]</scope>
</reference>
<feature type="region of interest" description="Disordered" evidence="3">
    <location>
        <begin position="1"/>
        <end position="51"/>
    </location>
</feature>
<dbReference type="GO" id="GO:0017148">
    <property type="term" value="P:negative regulation of translation"/>
    <property type="evidence" value="ECO:0007669"/>
    <property type="project" value="TreeGrafter"/>
</dbReference>
<dbReference type="Pfam" id="PF10477">
    <property type="entry name" value="EIF4E-T"/>
    <property type="match status" value="1"/>
</dbReference>
<dbReference type="InParanoid" id="A0A4W3H4A5"/>
<feature type="compositionally biased region" description="Basic and acidic residues" evidence="3">
    <location>
        <begin position="1"/>
        <end position="17"/>
    </location>
</feature>
<evidence type="ECO:0000256" key="2">
    <source>
        <dbReference type="ARBA" id="ARBA00022490"/>
    </source>
</evidence>
<reference evidence="4" key="4">
    <citation type="submission" date="2025-08" db="UniProtKB">
        <authorList>
            <consortium name="Ensembl"/>
        </authorList>
    </citation>
    <scope>IDENTIFICATION</scope>
</reference>
<reference evidence="4" key="5">
    <citation type="submission" date="2025-09" db="UniProtKB">
        <authorList>
            <consortium name="Ensembl"/>
        </authorList>
    </citation>
    <scope>IDENTIFICATION</scope>
</reference>